<dbReference type="Gene3D" id="3.50.50.60">
    <property type="entry name" value="FAD/NAD(P)-binding domain"/>
    <property type="match status" value="1"/>
</dbReference>
<gene>
    <name evidence="2" type="ORF">C7451_1031</name>
</gene>
<reference evidence="2 3" key="1">
    <citation type="submission" date="2018-05" db="EMBL/GenBank/DDBJ databases">
        <title>Genomic Encyclopedia of Type Strains, Phase IV (KMG-IV): sequencing the most valuable type-strain genomes for metagenomic binning, comparative biology and taxonomic classification.</title>
        <authorList>
            <person name="Goeker M."/>
        </authorList>
    </citation>
    <scope>NUCLEOTIDE SEQUENCE [LARGE SCALE GENOMIC DNA]</scope>
    <source>
        <strain evidence="2 3">DSM 3183</strain>
    </source>
</reference>
<dbReference type="Pfam" id="PF01593">
    <property type="entry name" value="Amino_oxidase"/>
    <property type="match status" value="1"/>
</dbReference>
<name>A0A2V3V7Z9_9SPHN</name>
<dbReference type="Pfam" id="PF13450">
    <property type="entry name" value="NAD_binding_8"/>
    <property type="match status" value="1"/>
</dbReference>
<dbReference type="SUPFAM" id="SSF51905">
    <property type="entry name" value="FAD/NAD(P)-binding domain"/>
    <property type="match status" value="1"/>
</dbReference>
<keyword evidence="3" id="KW-1185">Reference proteome</keyword>
<dbReference type="EMBL" id="QJJM01000003">
    <property type="protein sequence ID" value="PXW77896.1"/>
    <property type="molecule type" value="Genomic_DNA"/>
</dbReference>
<dbReference type="InterPro" id="IPR036188">
    <property type="entry name" value="FAD/NAD-bd_sf"/>
</dbReference>
<dbReference type="PANTHER" id="PTHR16128:SF5">
    <property type="entry name" value="FAD_NAD(P)-BINDING OXIDOREDUCTASE FAMILY PROTEIN"/>
    <property type="match status" value="1"/>
</dbReference>
<evidence type="ECO:0000313" key="3">
    <source>
        <dbReference type="Proteomes" id="UP000248014"/>
    </source>
</evidence>
<evidence type="ECO:0000259" key="1">
    <source>
        <dbReference type="Pfam" id="PF01593"/>
    </source>
</evidence>
<dbReference type="AlphaFoldDB" id="A0A2V3V7Z9"/>
<sequence length="309" mass="33259">MKIGIIGAGLAGLTAARHLADAGHAITLFDKARGPGGRMSTRRTETPQGMAFFDHGAQYFTVRDPGFAETVTRWEADGIVARWPAADENAWVGMPGMNAIIKAEAAPHDVRWNCRIESIAREGTGWRLTHAEGDEIFDAAIVAVPAEQVAPLLDEHAPEWAALAEQTVSKPCWTVMAAFADRVDHAADVLRNDGAIGWAARNSAKPGRTGPESWVIQASPDWSTEHLEDEAGDVIAALMTDLARATRSALPDTVVVQAHRWRYALSGAAGRTLLWDEGSRLGVCGDWLVGPRIESAWVSGRTLAAAMLR</sequence>
<dbReference type="PANTHER" id="PTHR16128">
    <property type="entry name" value="FAD/NAD(P)-BINDING OXIDOREDUCTASE FAMILY PROTEIN"/>
    <property type="match status" value="1"/>
</dbReference>
<dbReference type="GO" id="GO:0016491">
    <property type="term" value="F:oxidoreductase activity"/>
    <property type="evidence" value="ECO:0007669"/>
    <property type="project" value="InterPro"/>
</dbReference>
<dbReference type="RefSeq" id="WP_110297733.1">
    <property type="nucleotide sequence ID" value="NZ_QJJM01000003.1"/>
</dbReference>
<protein>
    <recommendedName>
        <fullName evidence="1">Amine oxidase domain-containing protein</fullName>
    </recommendedName>
</protein>
<dbReference type="InterPro" id="IPR002937">
    <property type="entry name" value="Amino_oxidase"/>
</dbReference>
<dbReference type="Proteomes" id="UP000248014">
    <property type="component" value="Unassembled WGS sequence"/>
</dbReference>
<comment type="caution">
    <text evidence="2">The sequence shown here is derived from an EMBL/GenBank/DDBJ whole genome shotgun (WGS) entry which is preliminary data.</text>
</comment>
<dbReference type="OrthoDB" id="5792777at2"/>
<dbReference type="PRINTS" id="PR00419">
    <property type="entry name" value="ADXRDTASE"/>
</dbReference>
<organism evidence="2 3">
    <name type="scientific">Blastomonas natatoria</name>
    <dbReference type="NCBI Taxonomy" id="34015"/>
    <lineage>
        <taxon>Bacteria</taxon>
        <taxon>Pseudomonadati</taxon>
        <taxon>Pseudomonadota</taxon>
        <taxon>Alphaproteobacteria</taxon>
        <taxon>Sphingomonadales</taxon>
        <taxon>Sphingomonadaceae</taxon>
        <taxon>Blastomonas</taxon>
    </lineage>
</organism>
<evidence type="ECO:0000313" key="2">
    <source>
        <dbReference type="EMBL" id="PXW77896.1"/>
    </source>
</evidence>
<proteinExistence type="predicted"/>
<feature type="domain" description="Amine oxidase" evidence="1">
    <location>
        <begin position="88"/>
        <end position="307"/>
    </location>
</feature>
<accession>A0A2V3V7Z9</accession>
<dbReference type="Gene3D" id="3.90.660.10">
    <property type="match status" value="1"/>
</dbReference>